<keyword evidence="3" id="KW-1185">Reference proteome</keyword>
<gene>
    <name evidence="2" type="ORF">CCAM_LOCUS30952</name>
</gene>
<dbReference type="EMBL" id="OOIL02003759">
    <property type="protein sequence ID" value="VFQ89176.1"/>
    <property type="molecule type" value="Genomic_DNA"/>
</dbReference>
<sequence length="72" mass="7013">MGTEVASADVGAVDGGTAIGVGTAGTREALSRCGTTTGVGTAGPERKGPIFLFQTAPGPPLLEESDPNVNSP</sequence>
<organism evidence="2 3">
    <name type="scientific">Cuscuta campestris</name>
    <dbReference type="NCBI Taxonomy" id="132261"/>
    <lineage>
        <taxon>Eukaryota</taxon>
        <taxon>Viridiplantae</taxon>
        <taxon>Streptophyta</taxon>
        <taxon>Embryophyta</taxon>
        <taxon>Tracheophyta</taxon>
        <taxon>Spermatophyta</taxon>
        <taxon>Magnoliopsida</taxon>
        <taxon>eudicotyledons</taxon>
        <taxon>Gunneridae</taxon>
        <taxon>Pentapetalae</taxon>
        <taxon>asterids</taxon>
        <taxon>lamiids</taxon>
        <taxon>Solanales</taxon>
        <taxon>Convolvulaceae</taxon>
        <taxon>Cuscuteae</taxon>
        <taxon>Cuscuta</taxon>
        <taxon>Cuscuta subgen. Grammica</taxon>
        <taxon>Cuscuta sect. Cleistogrammica</taxon>
    </lineage>
</organism>
<protein>
    <submittedName>
        <fullName evidence="2">Uncharacterized protein</fullName>
    </submittedName>
</protein>
<feature type="region of interest" description="Disordered" evidence="1">
    <location>
        <begin position="35"/>
        <end position="72"/>
    </location>
</feature>
<proteinExistence type="predicted"/>
<reference evidence="2 3" key="1">
    <citation type="submission" date="2018-04" db="EMBL/GenBank/DDBJ databases">
        <authorList>
            <person name="Vogel A."/>
        </authorList>
    </citation>
    <scope>NUCLEOTIDE SEQUENCE [LARGE SCALE GENOMIC DNA]</scope>
</reference>
<dbReference type="AlphaFoldDB" id="A0A484MM91"/>
<name>A0A484MM91_9ASTE</name>
<evidence type="ECO:0000313" key="3">
    <source>
        <dbReference type="Proteomes" id="UP000595140"/>
    </source>
</evidence>
<evidence type="ECO:0000256" key="1">
    <source>
        <dbReference type="SAM" id="MobiDB-lite"/>
    </source>
</evidence>
<evidence type="ECO:0000313" key="2">
    <source>
        <dbReference type="EMBL" id="VFQ89176.1"/>
    </source>
</evidence>
<accession>A0A484MM91</accession>
<dbReference type="Proteomes" id="UP000595140">
    <property type="component" value="Unassembled WGS sequence"/>
</dbReference>